<keyword evidence="1" id="KW-0472">Membrane</keyword>
<keyword evidence="1" id="KW-1133">Transmembrane helix</keyword>
<accession>A0A0F6W6Q1</accession>
<dbReference type="STRING" id="927083.DB32_005807"/>
<evidence type="ECO:0008006" key="4">
    <source>
        <dbReference type="Google" id="ProtNLM"/>
    </source>
</evidence>
<keyword evidence="1" id="KW-0812">Transmembrane</keyword>
<proteinExistence type="predicted"/>
<name>A0A0F6W6Q1_9BACT</name>
<feature type="transmembrane region" description="Helical" evidence="1">
    <location>
        <begin position="55"/>
        <end position="76"/>
    </location>
</feature>
<feature type="transmembrane region" description="Helical" evidence="1">
    <location>
        <begin position="218"/>
        <end position="237"/>
    </location>
</feature>
<gene>
    <name evidence="2" type="ORF">DB32_005807</name>
</gene>
<dbReference type="Pfam" id="PF14023">
    <property type="entry name" value="Bestrophin-like"/>
    <property type="match status" value="1"/>
</dbReference>
<organism evidence="2 3">
    <name type="scientific">Sandaracinus amylolyticus</name>
    <dbReference type="NCBI Taxonomy" id="927083"/>
    <lineage>
        <taxon>Bacteria</taxon>
        <taxon>Pseudomonadati</taxon>
        <taxon>Myxococcota</taxon>
        <taxon>Polyangia</taxon>
        <taxon>Polyangiales</taxon>
        <taxon>Sandaracinaceae</taxon>
        <taxon>Sandaracinus</taxon>
    </lineage>
</organism>
<sequence>MPHPMSDRIVDGAPSWWVSLLLGIVVLLAATELGFRIGERRSRSAQQGAIAGQSAATLAALLGMLGLLLAFSFGIVEGRFAMRKQLVLDEANAIGTAYLRAAMLPDPHREHVQELLREYVDTRTPRALEDVDAAMRRSGALHRRLWAEAVTAARLDPRSEPTALFVTALNDVIDLHEERVTVALRQRLPAPVFLTLIGVALLGMSVLGYGAGVTNARATLPIVAFAVAVATVMVVIVELDRPGGIFRVSQSAMLDTRDAMRRDAEVARERVTSGGGAPTTK</sequence>
<dbReference type="EMBL" id="CP011125">
    <property type="protein sequence ID" value="AKF08658.1"/>
    <property type="molecule type" value="Genomic_DNA"/>
</dbReference>
<dbReference type="AlphaFoldDB" id="A0A0F6W6Q1"/>
<evidence type="ECO:0000313" key="3">
    <source>
        <dbReference type="Proteomes" id="UP000034883"/>
    </source>
</evidence>
<keyword evidence="3" id="KW-1185">Reference proteome</keyword>
<feature type="transmembrane region" description="Helical" evidence="1">
    <location>
        <begin position="16"/>
        <end position="35"/>
    </location>
</feature>
<dbReference type="Proteomes" id="UP000034883">
    <property type="component" value="Chromosome"/>
</dbReference>
<dbReference type="InterPro" id="IPR025333">
    <property type="entry name" value="DUF4239"/>
</dbReference>
<evidence type="ECO:0000256" key="1">
    <source>
        <dbReference type="SAM" id="Phobius"/>
    </source>
</evidence>
<reference evidence="2 3" key="1">
    <citation type="submission" date="2015-03" db="EMBL/GenBank/DDBJ databases">
        <title>Genome assembly of Sandaracinus amylolyticus DSM 53668.</title>
        <authorList>
            <person name="Sharma G."/>
            <person name="Subramanian S."/>
        </authorList>
    </citation>
    <scope>NUCLEOTIDE SEQUENCE [LARGE SCALE GENOMIC DNA]</scope>
    <source>
        <strain evidence="2 3">DSM 53668</strain>
    </source>
</reference>
<feature type="transmembrane region" description="Helical" evidence="1">
    <location>
        <begin position="192"/>
        <end position="212"/>
    </location>
</feature>
<protein>
    <recommendedName>
        <fullName evidence="4">DUF4239 domain-containing protein</fullName>
    </recommendedName>
</protein>
<dbReference type="KEGG" id="samy:DB32_005807"/>
<evidence type="ECO:0000313" key="2">
    <source>
        <dbReference type="EMBL" id="AKF08658.1"/>
    </source>
</evidence>